<gene>
    <name evidence="2" type="ORF">BofuT4_P017290.1</name>
</gene>
<evidence type="ECO:0000313" key="2">
    <source>
        <dbReference type="EMBL" id="CCD51423.1"/>
    </source>
</evidence>
<reference evidence="3" key="1">
    <citation type="journal article" date="2011" name="PLoS Genet.">
        <title>Genomic analysis of the necrotrophic fungal pathogens Sclerotinia sclerotiorum and Botrytis cinerea.</title>
        <authorList>
            <person name="Amselem J."/>
            <person name="Cuomo C.A."/>
            <person name="van Kan J.A."/>
            <person name="Viaud M."/>
            <person name="Benito E.P."/>
            <person name="Couloux A."/>
            <person name="Coutinho P.M."/>
            <person name="de Vries R.P."/>
            <person name="Dyer P.S."/>
            <person name="Fillinger S."/>
            <person name="Fournier E."/>
            <person name="Gout L."/>
            <person name="Hahn M."/>
            <person name="Kohn L."/>
            <person name="Lapalu N."/>
            <person name="Plummer K.M."/>
            <person name="Pradier J.M."/>
            <person name="Quevillon E."/>
            <person name="Sharon A."/>
            <person name="Simon A."/>
            <person name="ten Have A."/>
            <person name="Tudzynski B."/>
            <person name="Tudzynski P."/>
            <person name="Wincker P."/>
            <person name="Andrew M."/>
            <person name="Anthouard V."/>
            <person name="Beever R.E."/>
            <person name="Beffa R."/>
            <person name="Benoit I."/>
            <person name="Bouzid O."/>
            <person name="Brault B."/>
            <person name="Chen Z."/>
            <person name="Choquer M."/>
            <person name="Collemare J."/>
            <person name="Cotton P."/>
            <person name="Danchin E.G."/>
            <person name="Da Silva C."/>
            <person name="Gautier A."/>
            <person name="Giraud C."/>
            <person name="Giraud T."/>
            <person name="Gonzalez C."/>
            <person name="Grossetete S."/>
            <person name="Guldener U."/>
            <person name="Henrissat B."/>
            <person name="Howlett B.J."/>
            <person name="Kodira C."/>
            <person name="Kretschmer M."/>
            <person name="Lappartient A."/>
            <person name="Leroch M."/>
            <person name="Levis C."/>
            <person name="Mauceli E."/>
            <person name="Neuveglise C."/>
            <person name="Oeser B."/>
            <person name="Pearson M."/>
            <person name="Poulain J."/>
            <person name="Poussereau N."/>
            <person name="Quesneville H."/>
            <person name="Rascle C."/>
            <person name="Schumacher J."/>
            <person name="Segurens B."/>
            <person name="Sexton A."/>
            <person name="Silva E."/>
            <person name="Sirven C."/>
            <person name="Soanes D.M."/>
            <person name="Talbot N.J."/>
            <person name="Templeton M."/>
            <person name="Yandava C."/>
            <person name="Yarden O."/>
            <person name="Zeng Q."/>
            <person name="Rollins J.A."/>
            <person name="Lebrun M.H."/>
            <person name="Dickman M."/>
        </authorList>
    </citation>
    <scope>NUCLEOTIDE SEQUENCE [LARGE SCALE GENOMIC DNA]</scope>
    <source>
        <strain evidence="3">T4</strain>
    </source>
</reference>
<feature type="compositionally biased region" description="Polar residues" evidence="1">
    <location>
        <begin position="1"/>
        <end position="10"/>
    </location>
</feature>
<accession>G2YI86</accession>
<organism evidence="2 3">
    <name type="scientific">Botryotinia fuckeliana (strain T4)</name>
    <name type="common">Noble rot fungus</name>
    <name type="synonym">Botrytis cinerea</name>
    <dbReference type="NCBI Taxonomy" id="999810"/>
    <lineage>
        <taxon>Eukaryota</taxon>
        <taxon>Fungi</taxon>
        <taxon>Dikarya</taxon>
        <taxon>Ascomycota</taxon>
        <taxon>Pezizomycotina</taxon>
        <taxon>Leotiomycetes</taxon>
        <taxon>Helotiales</taxon>
        <taxon>Sclerotiniaceae</taxon>
        <taxon>Botrytis</taxon>
    </lineage>
</organism>
<dbReference type="AlphaFoldDB" id="G2YI86"/>
<dbReference type="Proteomes" id="UP000008177">
    <property type="component" value="Unplaced contigs"/>
</dbReference>
<dbReference type="EMBL" id="FQ790337">
    <property type="protein sequence ID" value="CCD51423.1"/>
    <property type="molecule type" value="Genomic_DNA"/>
</dbReference>
<evidence type="ECO:0000256" key="1">
    <source>
        <dbReference type="SAM" id="MobiDB-lite"/>
    </source>
</evidence>
<feature type="region of interest" description="Disordered" evidence="1">
    <location>
        <begin position="1"/>
        <end position="27"/>
    </location>
</feature>
<protein>
    <submittedName>
        <fullName evidence="2">Uncharacterized protein</fullName>
    </submittedName>
</protein>
<evidence type="ECO:0000313" key="3">
    <source>
        <dbReference type="Proteomes" id="UP000008177"/>
    </source>
</evidence>
<dbReference type="HOGENOM" id="CLU_2654217_0_0_1"/>
<proteinExistence type="predicted"/>
<name>G2YI86_BOTF4</name>
<dbReference type="InParanoid" id="G2YI86"/>
<sequence length="76" mass="9022">MTAQSGSQMQVHKLDNAIQKQRNSSKREWTYDFSSVYLELELELELLLETPMRSRRYKLFPKRTPWDTGQNSESVL</sequence>